<gene>
    <name evidence="1" type="ORF">WH47_06249</name>
</gene>
<proteinExistence type="predicted"/>
<evidence type="ECO:0000313" key="1">
    <source>
        <dbReference type="EMBL" id="KOC71188.1"/>
    </source>
</evidence>
<keyword evidence="2" id="KW-1185">Reference proteome</keyword>
<evidence type="ECO:0000313" key="2">
    <source>
        <dbReference type="Proteomes" id="UP000053825"/>
    </source>
</evidence>
<name>A0A0L7RK53_9HYME</name>
<dbReference type="AlphaFoldDB" id="A0A0L7RK53"/>
<dbReference type="EMBL" id="KQ414578">
    <property type="protein sequence ID" value="KOC71188.1"/>
    <property type="molecule type" value="Genomic_DNA"/>
</dbReference>
<accession>A0A0L7RK53</accession>
<protein>
    <recommendedName>
        <fullName evidence="3">Histone-lysine N-methyltransferase SETMAR</fullName>
    </recommendedName>
</protein>
<reference evidence="1 2" key="1">
    <citation type="submission" date="2015-07" db="EMBL/GenBank/DDBJ databases">
        <title>The genome of Habropoda laboriosa.</title>
        <authorList>
            <person name="Pan H."/>
            <person name="Kapheim K."/>
        </authorList>
    </citation>
    <scope>NUCLEOTIDE SEQUENCE [LARGE SCALE GENOMIC DNA]</scope>
    <source>
        <strain evidence="1">0110345459</strain>
    </source>
</reference>
<evidence type="ECO:0008006" key="3">
    <source>
        <dbReference type="Google" id="ProtNLM"/>
    </source>
</evidence>
<dbReference type="Proteomes" id="UP000053825">
    <property type="component" value="Unassembled WGS sequence"/>
</dbReference>
<organism evidence="1 2">
    <name type="scientific">Habropoda laboriosa</name>
    <dbReference type="NCBI Taxonomy" id="597456"/>
    <lineage>
        <taxon>Eukaryota</taxon>
        <taxon>Metazoa</taxon>
        <taxon>Ecdysozoa</taxon>
        <taxon>Arthropoda</taxon>
        <taxon>Hexapoda</taxon>
        <taxon>Insecta</taxon>
        <taxon>Pterygota</taxon>
        <taxon>Neoptera</taxon>
        <taxon>Endopterygota</taxon>
        <taxon>Hymenoptera</taxon>
        <taxon>Apocrita</taxon>
        <taxon>Aculeata</taxon>
        <taxon>Apoidea</taxon>
        <taxon>Anthophila</taxon>
        <taxon>Apidae</taxon>
        <taxon>Habropoda</taxon>
    </lineage>
</organism>
<sequence>MSELLGKVHNTILKERWVKIPKISKLLIPNEQTFYILTKESDMKKLSTRWRYLHHFKKNKMDYVKHLHTNMILMVKMNKMKYNFLPHLPHSPNLAATDFHLYP</sequence>